<reference evidence="13" key="1">
    <citation type="submission" date="2020-04" db="EMBL/GenBank/DDBJ databases">
        <authorList>
            <person name="Alioto T."/>
            <person name="Alioto T."/>
            <person name="Gomez Garrido J."/>
        </authorList>
    </citation>
    <scope>NUCLEOTIDE SEQUENCE</scope>
    <source>
        <strain evidence="13">A484AB</strain>
    </source>
</reference>
<comment type="cofactor">
    <cofactor evidence="1 11 12">
        <name>Zn(2+)</name>
        <dbReference type="ChEBI" id="CHEBI:29105"/>
    </cofactor>
</comment>
<evidence type="ECO:0000256" key="1">
    <source>
        <dbReference type="ARBA" id="ARBA00001947"/>
    </source>
</evidence>
<keyword evidence="14" id="KW-1185">Reference proteome</keyword>
<dbReference type="PROSITE" id="PS51747">
    <property type="entry name" value="CYT_DCMP_DEAMINASES_2"/>
    <property type="match status" value="1"/>
</dbReference>
<dbReference type="NCBIfam" id="TIGR01354">
    <property type="entry name" value="cyt_deam_tetra"/>
    <property type="match status" value="1"/>
</dbReference>
<dbReference type="SUPFAM" id="SSF53927">
    <property type="entry name" value="Cytidine deaminase-like"/>
    <property type="match status" value="1"/>
</dbReference>
<evidence type="ECO:0000256" key="11">
    <source>
        <dbReference type="PIRSR" id="PIRSR606262-3"/>
    </source>
</evidence>
<dbReference type="FunFam" id="3.40.140.10:FF:000008">
    <property type="entry name" value="Cytidine deaminase"/>
    <property type="match status" value="1"/>
</dbReference>
<evidence type="ECO:0000256" key="2">
    <source>
        <dbReference type="ARBA" id="ARBA00003949"/>
    </source>
</evidence>
<dbReference type="EMBL" id="CACRXK020006644">
    <property type="protein sequence ID" value="CAB4009992.1"/>
    <property type="molecule type" value="Genomic_DNA"/>
</dbReference>
<evidence type="ECO:0000313" key="14">
    <source>
        <dbReference type="Proteomes" id="UP001152795"/>
    </source>
</evidence>
<feature type="active site" description="Proton donor" evidence="10">
    <location>
        <position position="58"/>
    </location>
</feature>
<dbReference type="InterPro" id="IPR016192">
    <property type="entry name" value="APOBEC/CMP_deaminase_Zn-bd"/>
</dbReference>
<dbReference type="AlphaFoldDB" id="A0A7D9IJ75"/>
<dbReference type="Gene3D" id="3.40.140.10">
    <property type="entry name" value="Cytidine Deaminase, domain 2"/>
    <property type="match status" value="1"/>
</dbReference>
<comment type="catalytic activity">
    <reaction evidence="12">
        <text>2'-deoxycytidine + H2O + H(+) = 2'-deoxyuridine + NH4(+)</text>
        <dbReference type="Rhea" id="RHEA:13433"/>
        <dbReference type="ChEBI" id="CHEBI:15377"/>
        <dbReference type="ChEBI" id="CHEBI:15378"/>
        <dbReference type="ChEBI" id="CHEBI:15698"/>
        <dbReference type="ChEBI" id="CHEBI:16450"/>
        <dbReference type="ChEBI" id="CHEBI:28938"/>
        <dbReference type="EC" id="3.5.4.5"/>
    </reaction>
</comment>
<evidence type="ECO:0000256" key="10">
    <source>
        <dbReference type="PIRSR" id="PIRSR606262-1"/>
    </source>
</evidence>
<keyword evidence="6 12" id="KW-0378">Hydrolase</keyword>
<comment type="caution">
    <text evidence="13">The sequence shown here is derived from an EMBL/GenBank/DDBJ whole genome shotgun (WGS) entry which is preliminary data.</text>
</comment>
<evidence type="ECO:0000256" key="5">
    <source>
        <dbReference type="ARBA" id="ARBA00022723"/>
    </source>
</evidence>
<dbReference type="GO" id="GO:0055086">
    <property type="term" value="P:nucleobase-containing small molecule metabolic process"/>
    <property type="evidence" value="ECO:0007669"/>
    <property type="project" value="UniProtKB-ARBA"/>
</dbReference>
<comment type="catalytic activity">
    <reaction evidence="9 12">
        <text>cytidine + H2O + H(+) = uridine + NH4(+)</text>
        <dbReference type="Rhea" id="RHEA:16069"/>
        <dbReference type="ChEBI" id="CHEBI:15377"/>
        <dbReference type="ChEBI" id="CHEBI:15378"/>
        <dbReference type="ChEBI" id="CHEBI:16704"/>
        <dbReference type="ChEBI" id="CHEBI:17562"/>
        <dbReference type="ChEBI" id="CHEBI:28938"/>
        <dbReference type="EC" id="3.5.4.5"/>
    </reaction>
</comment>
<evidence type="ECO:0000256" key="6">
    <source>
        <dbReference type="ARBA" id="ARBA00022801"/>
    </source>
</evidence>
<dbReference type="InterPro" id="IPR006262">
    <property type="entry name" value="Cyt_deam_tetra"/>
</dbReference>
<dbReference type="PANTHER" id="PTHR11644:SF2">
    <property type="entry name" value="CYTIDINE DEAMINASE"/>
    <property type="match status" value="1"/>
</dbReference>
<dbReference type="Pfam" id="PF00383">
    <property type="entry name" value="dCMP_cyt_deam_1"/>
    <property type="match status" value="1"/>
</dbReference>
<evidence type="ECO:0000313" key="13">
    <source>
        <dbReference type="EMBL" id="CAB4009992.1"/>
    </source>
</evidence>
<evidence type="ECO:0000256" key="12">
    <source>
        <dbReference type="RuleBase" id="RU364006"/>
    </source>
</evidence>
<organism evidence="13 14">
    <name type="scientific">Paramuricea clavata</name>
    <name type="common">Red gorgonian</name>
    <name type="synonym">Violescent sea-whip</name>
    <dbReference type="NCBI Taxonomy" id="317549"/>
    <lineage>
        <taxon>Eukaryota</taxon>
        <taxon>Metazoa</taxon>
        <taxon>Cnidaria</taxon>
        <taxon>Anthozoa</taxon>
        <taxon>Octocorallia</taxon>
        <taxon>Malacalcyonacea</taxon>
        <taxon>Plexauridae</taxon>
        <taxon>Paramuricea</taxon>
    </lineage>
</organism>
<feature type="binding site" evidence="11">
    <location>
        <position position="56"/>
    </location>
    <ligand>
        <name>Zn(2+)</name>
        <dbReference type="ChEBI" id="CHEBI:29105"/>
        <note>catalytic</note>
    </ligand>
</feature>
<dbReference type="InterPro" id="IPR002125">
    <property type="entry name" value="CMP_dCMP_dom"/>
</dbReference>
<dbReference type="InterPro" id="IPR050202">
    <property type="entry name" value="Cyt/Deoxycyt_deaminase"/>
</dbReference>
<gene>
    <name evidence="13" type="ORF">PACLA_8A056403</name>
</gene>
<comment type="function">
    <text evidence="2 12">This enzyme scavenges exogenous and endogenous cytidine and 2'-deoxycytidine for UMP synthesis.</text>
</comment>
<keyword evidence="7 11" id="KW-0862">Zinc</keyword>
<dbReference type="NCBIfam" id="NF004064">
    <property type="entry name" value="PRK05578.1"/>
    <property type="match status" value="1"/>
</dbReference>
<dbReference type="Proteomes" id="UP001152795">
    <property type="component" value="Unassembled WGS sequence"/>
</dbReference>
<dbReference type="OrthoDB" id="414540at2759"/>
<dbReference type="PANTHER" id="PTHR11644">
    <property type="entry name" value="CYTIDINE DEAMINASE"/>
    <property type="match status" value="1"/>
</dbReference>
<evidence type="ECO:0000256" key="3">
    <source>
        <dbReference type="ARBA" id="ARBA00006576"/>
    </source>
</evidence>
<dbReference type="GO" id="GO:0072527">
    <property type="term" value="P:pyrimidine-containing compound metabolic process"/>
    <property type="evidence" value="ECO:0007669"/>
    <property type="project" value="UniProtKB-ARBA"/>
</dbReference>
<dbReference type="GO" id="GO:0005829">
    <property type="term" value="C:cytosol"/>
    <property type="evidence" value="ECO:0007669"/>
    <property type="project" value="TreeGrafter"/>
</dbReference>
<protein>
    <recommendedName>
        <fullName evidence="4 12">Cytidine deaminase</fullName>
        <ecNumber evidence="4 12">3.5.4.5</ecNumber>
    </recommendedName>
    <alternativeName>
        <fullName evidence="8 12">Cytidine aminohydrolase</fullName>
    </alternativeName>
</protein>
<evidence type="ECO:0000256" key="4">
    <source>
        <dbReference type="ARBA" id="ARBA00012783"/>
    </source>
</evidence>
<dbReference type="CDD" id="cd01283">
    <property type="entry name" value="cytidine_deaminase"/>
    <property type="match status" value="1"/>
</dbReference>
<dbReference type="GO" id="GO:0042802">
    <property type="term" value="F:identical protein binding"/>
    <property type="evidence" value="ECO:0007669"/>
    <property type="project" value="UniProtKB-ARBA"/>
</dbReference>
<evidence type="ECO:0000256" key="9">
    <source>
        <dbReference type="ARBA" id="ARBA00049558"/>
    </source>
</evidence>
<feature type="binding site" evidence="11">
    <location>
        <position position="93"/>
    </location>
    <ligand>
        <name>Zn(2+)</name>
        <dbReference type="ChEBI" id="CHEBI:29105"/>
        <note>catalytic</note>
    </ligand>
</feature>
<sequence>MNASELEKLIQECHAAKEKAYAPYSKFRVGAAVLCEDGQIIQGCNVENVSHGHGLCAERAALVRAVSLGYRKFKAISVTTDVTDKWTYPCGSCRQFIVEFGNDLDIYLVKTDSTYKKVNIKDILPYPFQDTFLP</sequence>
<dbReference type="GO" id="GO:0004126">
    <property type="term" value="F:cytidine deaminase activity"/>
    <property type="evidence" value="ECO:0007669"/>
    <property type="project" value="UniProtKB-UniRule"/>
</dbReference>
<keyword evidence="5 11" id="KW-0479">Metal-binding</keyword>
<evidence type="ECO:0000256" key="7">
    <source>
        <dbReference type="ARBA" id="ARBA00022833"/>
    </source>
</evidence>
<dbReference type="InterPro" id="IPR016193">
    <property type="entry name" value="Cytidine_deaminase-like"/>
</dbReference>
<name>A0A7D9IJ75_PARCT</name>
<dbReference type="EC" id="3.5.4.5" evidence="4 12"/>
<dbReference type="GO" id="GO:0008270">
    <property type="term" value="F:zinc ion binding"/>
    <property type="evidence" value="ECO:0007669"/>
    <property type="project" value="UniProtKB-UniRule"/>
</dbReference>
<evidence type="ECO:0000256" key="8">
    <source>
        <dbReference type="ARBA" id="ARBA00032005"/>
    </source>
</evidence>
<proteinExistence type="inferred from homology"/>
<accession>A0A7D9IJ75</accession>
<feature type="binding site" evidence="11">
    <location>
        <position position="90"/>
    </location>
    <ligand>
        <name>Zn(2+)</name>
        <dbReference type="ChEBI" id="CHEBI:29105"/>
        <note>catalytic</note>
    </ligand>
</feature>
<dbReference type="PROSITE" id="PS00903">
    <property type="entry name" value="CYT_DCMP_DEAMINASES_1"/>
    <property type="match status" value="1"/>
</dbReference>
<comment type="similarity">
    <text evidence="3 12">Belongs to the cytidine and deoxycytidylate deaminase family.</text>
</comment>